<keyword evidence="1" id="KW-0472">Membrane</keyword>
<keyword evidence="1" id="KW-0812">Transmembrane</keyword>
<keyword evidence="3" id="KW-1185">Reference proteome</keyword>
<evidence type="ECO:0000256" key="1">
    <source>
        <dbReference type="SAM" id="Phobius"/>
    </source>
</evidence>
<organism evidence="2 3">
    <name type="scientific">Rhizobium lentis</name>
    <dbReference type="NCBI Taxonomy" id="1138194"/>
    <lineage>
        <taxon>Bacteria</taxon>
        <taxon>Pseudomonadati</taxon>
        <taxon>Pseudomonadota</taxon>
        <taxon>Alphaproteobacteria</taxon>
        <taxon>Hyphomicrobiales</taxon>
        <taxon>Rhizobiaceae</taxon>
        <taxon>Rhizobium/Agrobacterium group</taxon>
        <taxon>Rhizobium</taxon>
    </lineage>
</organism>
<evidence type="ECO:0000313" key="3">
    <source>
        <dbReference type="Proteomes" id="UP000770629"/>
    </source>
</evidence>
<reference evidence="2 3" key="1">
    <citation type="submission" date="2020-04" db="EMBL/GenBank/DDBJ databases">
        <title>Global-level population genomics: horizontal gene transfer, symbiosis and evolution in Rhizobia.</title>
        <authorList>
            <person name="Gai Y."/>
        </authorList>
    </citation>
    <scope>NUCLEOTIDE SEQUENCE [LARGE SCALE GENOMIC DNA]</scope>
    <source>
        <strain evidence="2 3">BLR33</strain>
    </source>
</reference>
<gene>
    <name evidence="2" type="ORF">HJB60_16120</name>
</gene>
<dbReference type="RefSeq" id="WP_221120049.1">
    <property type="nucleotide sequence ID" value="NZ_JABDYF010000006.1"/>
</dbReference>
<dbReference type="EMBL" id="JABDYF010000006">
    <property type="protein sequence ID" value="MBX5090682.1"/>
    <property type="molecule type" value="Genomic_DNA"/>
</dbReference>
<name>A0ABS7IFP2_9HYPH</name>
<protein>
    <submittedName>
        <fullName evidence="2">Uncharacterized protein</fullName>
    </submittedName>
</protein>
<comment type="caution">
    <text evidence="2">The sequence shown here is derived from an EMBL/GenBank/DDBJ whole genome shotgun (WGS) entry which is preliminary data.</text>
</comment>
<dbReference type="Proteomes" id="UP000770629">
    <property type="component" value="Unassembled WGS sequence"/>
</dbReference>
<proteinExistence type="predicted"/>
<feature type="transmembrane region" description="Helical" evidence="1">
    <location>
        <begin position="160"/>
        <end position="179"/>
    </location>
</feature>
<sequence length="189" mass="20725">MKAGSGIPLWVVALLAALCLGVLAWTTFGFVAPFKHETGQAVLDTYFAGYDESAVFHMQKLLDENETAAKLLSAMYFGPELIFPALLTALLFPVFFRLGPVGSWFGRPLHPLIAKAIYLLPFIYGISDYGENISSLIAFSEGTSAGLAMHLLPWMTRLKFASLAICFIVATRLAIARWLSTGEDRSWEG</sequence>
<accession>A0ABS7IFP2</accession>
<feature type="transmembrane region" description="Helical" evidence="1">
    <location>
        <begin position="81"/>
        <end position="99"/>
    </location>
</feature>
<evidence type="ECO:0000313" key="2">
    <source>
        <dbReference type="EMBL" id="MBX5090682.1"/>
    </source>
</evidence>
<keyword evidence="1" id="KW-1133">Transmembrane helix</keyword>